<sequence>MKKISITLILLLNISFSGFAQEVKYTEEELSINELIPGTLTRPADQKAESLIIFIQGSGPTDRDGNQSMMKNDGMKKMARELAGNGIASFRFDKRIFKMMELKMKIEDLSISDMAGDVVDILNYFKAKDEFENFIVAGHSQGSLIGILASKEHADAFISLAGPGQPIDDIIVEQYSKMAPELGESTRKKFDELEEKGTTENDNPMLASIFAPYVQPFIKSWMQYDPSEEIKDLDIPVLIINGTMDIQTEPKEAEMLHSANENSKLVLLENMNHIFRKVESKDRLVNTKSYNEPNRPLHPELIPVITDFIKELE</sequence>
<dbReference type="EMBL" id="QBKQ01000003">
    <property type="protein sequence ID" value="PTX42293.1"/>
    <property type="molecule type" value="Genomic_DNA"/>
</dbReference>
<dbReference type="InterPro" id="IPR029058">
    <property type="entry name" value="AB_hydrolase_fold"/>
</dbReference>
<dbReference type="Pfam" id="PF12146">
    <property type="entry name" value="Hydrolase_4"/>
    <property type="match status" value="1"/>
</dbReference>
<comment type="caution">
    <text evidence="3">The sequence shown here is derived from an EMBL/GenBank/DDBJ whole genome shotgun (WGS) entry which is preliminary data.</text>
</comment>
<feature type="signal peptide" evidence="1">
    <location>
        <begin position="1"/>
        <end position="20"/>
    </location>
</feature>
<dbReference type="SUPFAM" id="SSF53474">
    <property type="entry name" value="alpha/beta-Hydrolases"/>
    <property type="match status" value="1"/>
</dbReference>
<dbReference type="Proteomes" id="UP000244174">
    <property type="component" value="Unassembled WGS sequence"/>
</dbReference>
<proteinExistence type="predicted"/>
<evidence type="ECO:0000313" key="3">
    <source>
        <dbReference type="EMBL" id="PTX42293.1"/>
    </source>
</evidence>
<evidence type="ECO:0000256" key="1">
    <source>
        <dbReference type="SAM" id="SignalP"/>
    </source>
</evidence>
<dbReference type="AlphaFoldDB" id="A0A2T6AEP9"/>
<dbReference type="PANTHER" id="PTHR43265">
    <property type="entry name" value="ESTERASE ESTD"/>
    <property type="match status" value="1"/>
</dbReference>
<dbReference type="InterPro" id="IPR053145">
    <property type="entry name" value="AB_hydrolase_Est10"/>
</dbReference>
<dbReference type="PANTHER" id="PTHR43265:SF1">
    <property type="entry name" value="ESTERASE ESTD"/>
    <property type="match status" value="1"/>
</dbReference>
<accession>A0A2T6AEP9</accession>
<dbReference type="GO" id="GO:0052689">
    <property type="term" value="F:carboxylic ester hydrolase activity"/>
    <property type="evidence" value="ECO:0007669"/>
    <property type="project" value="TreeGrafter"/>
</dbReference>
<dbReference type="RefSeq" id="WP_108172592.1">
    <property type="nucleotide sequence ID" value="NZ_QBKQ01000003.1"/>
</dbReference>
<dbReference type="InterPro" id="IPR022742">
    <property type="entry name" value="Hydrolase_4"/>
</dbReference>
<name>A0A2T6AEP9_9FLAO</name>
<feature type="chain" id="PRO_5015766991" description="Serine aminopeptidase S33 domain-containing protein" evidence="1">
    <location>
        <begin position="21"/>
        <end position="313"/>
    </location>
</feature>
<dbReference type="Gene3D" id="3.40.50.1820">
    <property type="entry name" value="alpha/beta hydrolase"/>
    <property type="match status" value="1"/>
</dbReference>
<reference evidence="3 4" key="1">
    <citation type="submission" date="2018-04" db="EMBL/GenBank/DDBJ databases">
        <title>Genomic Encyclopedia of Archaeal and Bacterial Type Strains, Phase II (KMG-II): from individual species to whole genera.</title>
        <authorList>
            <person name="Goeker M."/>
        </authorList>
    </citation>
    <scope>NUCLEOTIDE SEQUENCE [LARGE SCALE GENOMIC DNA]</scope>
    <source>
        <strain evidence="3 4">DSM 23082</strain>
    </source>
</reference>
<dbReference type="OrthoDB" id="9809549at2"/>
<evidence type="ECO:0000313" key="4">
    <source>
        <dbReference type="Proteomes" id="UP000244174"/>
    </source>
</evidence>
<gene>
    <name evidence="3" type="ORF">C8P64_2721</name>
</gene>
<evidence type="ECO:0000259" key="2">
    <source>
        <dbReference type="Pfam" id="PF12146"/>
    </source>
</evidence>
<feature type="domain" description="Serine aminopeptidase S33" evidence="2">
    <location>
        <begin position="76"/>
        <end position="273"/>
    </location>
</feature>
<keyword evidence="1" id="KW-0732">Signal</keyword>
<organism evidence="3 4">
    <name type="scientific">Christiangramia gaetbulicola</name>
    <dbReference type="NCBI Taxonomy" id="703340"/>
    <lineage>
        <taxon>Bacteria</taxon>
        <taxon>Pseudomonadati</taxon>
        <taxon>Bacteroidota</taxon>
        <taxon>Flavobacteriia</taxon>
        <taxon>Flavobacteriales</taxon>
        <taxon>Flavobacteriaceae</taxon>
        <taxon>Christiangramia</taxon>
    </lineage>
</organism>
<keyword evidence="4" id="KW-1185">Reference proteome</keyword>
<protein>
    <recommendedName>
        <fullName evidence="2">Serine aminopeptidase S33 domain-containing protein</fullName>
    </recommendedName>
</protein>